<name>A0AAN9Q3Y2_CANGL</name>
<keyword evidence="2" id="KW-1185">Reference proteome</keyword>
<sequence length="91" mass="10636">MSEVGISVSPSSICSKRRMLVDRWFHVSSQYVRQQDVVYHKRSKILLYFGDDASETIEGMMIWYEGKTRLPHDPQDGHMIWVYKLGSKVLT</sequence>
<accession>A0AAN9Q3Y2</accession>
<comment type="caution">
    <text evidence="1">The sequence shown here is derived from an EMBL/GenBank/DDBJ whole genome shotgun (WGS) entry which is preliminary data.</text>
</comment>
<proteinExistence type="predicted"/>
<protein>
    <submittedName>
        <fullName evidence="1">Uncharacterized protein</fullName>
    </submittedName>
</protein>
<dbReference type="AlphaFoldDB" id="A0AAN9Q3Y2"/>
<organism evidence="1 2">
    <name type="scientific">Canavalia gladiata</name>
    <name type="common">Sword bean</name>
    <name type="synonym">Dolichos gladiatus</name>
    <dbReference type="NCBI Taxonomy" id="3824"/>
    <lineage>
        <taxon>Eukaryota</taxon>
        <taxon>Viridiplantae</taxon>
        <taxon>Streptophyta</taxon>
        <taxon>Embryophyta</taxon>
        <taxon>Tracheophyta</taxon>
        <taxon>Spermatophyta</taxon>
        <taxon>Magnoliopsida</taxon>
        <taxon>eudicotyledons</taxon>
        <taxon>Gunneridae</taxon>
        <taxon>Pentapetalae</taxon>
        <taxon>rosids</taxon>
        <taxon>fabids</taxon>
        <taxon>Fabales</taxon>
        <taxon>Fabaceae</taxon>
        <taxon>Papilionoideae</taxon>
        <taxon>50 kb inversion clade</taxon>
        <taxon>NPAAA clade</taxon>
        <taxon>indigoferoid/millettioid clade</taxon>
        <taxon>Phaseoleae</taxon>
        <taxon>Canavalia</taxon>
    </lineage>
</organism>
<evidence type="ECO:0000313" key="2">
    <source>
        <dbReference type="Proteomes" id="UP001367508"/>
    </source>
</evidence>
<reference evidence="1 2" key="1">
    <citation type="submission" date="2024-01" db="EMBL/GenBank/DDBJ databases">
        <title>The genomes of 5 underutilized Papilionoideae crops provide insights into root nodulation and disease resistanc.</title>
        <authorList>
            <person name="Jiang F."/>
        </authorList>
    </citation>
    <scope>NUCLEOTIDE SEQUENCE [LARGE SCALE GENOMIC DNA]</scope>
    <source>
        <strain evidence="1">LVBAO_FW01</strain>
        <tissue evidence="1">Leaves</tissue>
    </source>
</reference>
<dbReference type="EMBL" id="JAYMYQ010000007">
    <property type="protein sequence ID" value="KAK7321107.1"/>
    <property type="molecule type" value="Genomic_DNA"/>
</dbReference>
<dbReference type="Proteomes" id="UP001367508">
    <property type="component" value="Unassembled WGS sequence"/>
</dbReference>
<gene>
    <name evidence="1" type="ORF">VNO77_31319</name>
</gene>
<evidence type="ECO:0000313" key="1">
    <source>
        <dbReference type="EMBL" id="KAK7321107.1"/>
    </source>
</evidence>